<dbReference type="PROSITE" id="PS51257">
    <property type="entry name" value="PROKAR_LIPOPROTEIN"/>
    <property type="match status" value="1"/>
</dbReference>
<organism evidence="2 3">
    <name type="scientific">Neotamlana laminarinivorans</name>
    <dbReference type="NCBI Taxonomy" id="2883124"/>
    <lineage>
        <taxon>Bacteria</taxon>
        <taxon>Pseudomonadati</taxon>
        <taxon>Bacteroidota</taxon>
        <taxon>Flavobacteriia</taxon>
        <taxon>Flavobacteriales</taxon>
        <taxon>Flavobacteriaceae</taxon>
        <taxon>Neotamlana</taxon>
    </lineage>
</organism>
<protein>
    <recommendedName>
        <fullName evidence="4">Secreted protein</fullName>
    </recommendedName>
</protein>
<name>A0A9X1L1A6_9FLAO</name>
<feature type="signal peptide" evidence="1">
    <location>
        <begin position="1"/>
        <end position="25"/>
    </location>
</feature>
<dbReference type="EMBL" id="JAJAPW010000002">
    <property type="protein sequence ID" value="MCB4798450.1"/>
    <property type="molecule type" value="Genomic_DNA"/>
</dbReference>
<proteinExistence type="predicted"/>
<dbReference type="RefSeq" id="WP_226542363.1">
    <property type="nucleotide sequence ID" value="NZ_JAJAPW010000002.1"/>
</dbReference>
<evidence type="ECO:0000313" key="3">
    <source>
        <dbReference type="Proteomes" id="UP001139199"/>
    </source>
</evidence>
<evidence type="ECO:0008006" key="4">
    <source>
        <dbReference type="Google" id="ProtNLM"/>
    </source>
</evidence>
<gene>
    <name evidence="2" type="ORF">LG649_06320</name>
</gene>
<evidence type="ECO:0000313" key="2">
    <source>
        <dbReference type="EMBL" id="MCB4798450.1"/>
    </source>
</evidence>
<dbReference type="Proteomes" id="UP001139199">
    <property type="component" value="Unassembled WGS sequence"/>
</dbReference>
<keyword evidence="3" id="KW-1185">Reference proteome</keyword>
<comment type="caution">
    <text evidence="2">The sequence shown here is derived from an EMBL/GenBank/DDBJ whole genome shotgun (WGS) entry which is preliminary data.</text>
</comment>
<keyword evidence="1" id="KW-0732">Signal</keyword>
<reference evidence="2" key="1">
    <citation type="submission" date="2021-10" db="EMBL/GenBank/DDBJ databases">
        <title>Tamlana sargassums sp. nov., and Tamlana laminarinivorans sp. nov., two new bacteria isolated from the brown alga.</title>
        <authorList>
            <person name="Li J."/>
        </authorList>
    </citation>
    <scope>NUCLEOTIDE SEQUENCE</scope>
    <source>
        <strain evidence="2">PT2-4</strain>
    </source>
</reference>
<sequence>MKFVLNLIALVFCCSILLTSCTVQELDNEDIIEVDTQDADPIPEPND</sequence>
<feature type="chain" id="PRO_5040882292" description="Secreted protein" evidence="1">
    <location>
        <begin position="26"/>
        <end position="47"/>
    </location>
</feature>
<accession>A0A9X1L1A6</accession>
<dbReference type="AlphaFoldDB" id="A0A9X1L1A6"/>
<evidence type="ECO:0000256" key="1">
    <source>
        <dbReference type="SAM" id="SignalP"/>
    </source>
</evidence>